<dbReference type="InterPro" id="IPR015422">
    <property type="entry name" value="PyrdxlP-dep_Trfase_small"/>
</dbReference>
<dbReference type="GO" id="GO:0004069">
    <property type="term" value="F:L-aspartate:2-oxoglutarate aminotransferase activity"/>
    <property type="evidence" value="ECO:0007669"/>
    <property type="project" value="InterPro"/>
</dbReference>
<dbReference type="AlphaFoldDB" id="A0A1K0JBL0"/>
<organism evidence="1">
    <name type="scientific">Cupriavidus necator</name>
    <name type="common">Alcaligenes eutrophus</name>
    <name type="synonym">Ralstonia eutropha</name>
    <dbReference type="NCBI Taxonomy" id="106590"/>
    <lineage>
        <taxon>Bacteria</taxon>
        <taxon>Pseudomonadati</taxon>
        <taxon>Pseudomonadota</taxon>
        <taxon>Betaproteobacteria</taxon>
        <taxon>Burkholderiales</taxon>
        <taxon>Burkholderiaceae</taxon>
        <taxon>Cupriavidus</taxon>
    </lineage>
</organism>
<evidence type="ECO:0000313" key="1">
    <source>
        <dbReference type="EMBL" id="SCU75336.1"/>
    </source>
</evidence>
<dbReference type="CDD" id="cd00609">
    <property type="entry name" value="AAT_like"/>
    <property type="match status" value="1"/>
</dbReference>
<dbReference type="SUPFAM" id="SSF53383">
    <property type="entry name" value="PLP-dependent transferases"/>
    <property type="match status" value="1"/>
</dbReference>
<dbReference type="PANTHER" id="PTHR43799:SF1">
    <property type="entry name" value="ASPARTATE AMINOTRANSFERASE"/>
    <property type="match status" value="1"/>
</dbReference>
<sequence length="437" mass="47392">MPANWPRKIDEELKAVNCVPGLETCLLEYRALRDRQLKLNLARGVPSAEQLALSEALLALPGPGEFRTEEGTDCRNYMGQQGIPEARRLFAGVLGVPPENTVVEGNSSLALMHDCLAYACRNGVPDGDGPWQNVAGGIAFLCPVPGYDRHFKLCEAFGIRMIPVPLRDDGPDMEVVRTLVTQDRSIRGIWCVPKYSNPTGTVYADEVVRALAAMPTAAPDFRIFWDNAYALHHLGDQETEIANLAELCVTHGHANRALVFASTSKITFAGAGLALLGSSSQNIAWYLRHAAFRSVGPDKLNQLRHVRFLRDEAGLKALMRQHRAILAPRFARVIETFRQYLGGLAQVSWTEPAGGYFITLDVVPGTARRVVDLCRNAGVILTDAGAPFPGGVDPDDRTLRIAPSSPSLEQVGAAAEAIAICTRLAAAETVHGEVVLI</sequence>
<keyword evidence="1" id="KW-0808">Transferase</keyword>
<dbReference type="InterPro" id="IPR024551">
    <property type="entry name" value="AspAT_Ic"/>
</dbReference>
<name>A0A1K0JBL0_CUPNE</name>
<dbReference type="PANTHER" id="PTHR43799">
    <property type="entry name" value="AMINOTRANSFERASE, PUTATIVE-RELATED"/>
    <property type="match status" value="1"/>
</dbReference>
<reference evidence="1" key="1">
    <citation type="submission" date="2016-09" db="EMBL/GenBank/DDBJ databases">
        <authorList>
            <person name="Capua I."/>
            <person name="De Benedictis P."/>
            <person name="Joannis T."/>
            <person name="Lombin L.H."/>
            <person name="Cattoli G."/>
        </authorList>
    </citation>
    <scope>NUCLEOTIDE SEQUENCE</scope>
    <source>
        <strain evidence="1">B9</strain>
    </source>
</reference>
<dbReference type="Gene3D" id="3.40.640.10">
    <property type="entry name" value="Type I PLP-dependent aspartate aminotransferase-like (Major domain)"/>
    <property type="match status" value="1"/>
</dbReference>
<gene>
    <name evidence="1" type="ORF">CNECB9_2330008</name>
</gene>
<dbReference type="EMBL" id="FMSH01000150">
    <property type="protein sequence ID" value="SCU75336.1"/>
    <property type="molecule type" value="Genomic_DNA"/>
</dbReference>
<dbReference type="Gene3D" id="3.90.1150.10">
    <property type="entry name" value="Aspartate Aminotransferase, domain 1"/>
    <property type="match status" value="1"/>
</dbReference>
<dbReference type="Pfam" id="PF12897">
    <property type="entry name" value="Asp_aminotransf"/>
    <property type="match status" value="1"/>
</dbReference>
<accession>A0A1K0JBL0</accession>
<keyword evidence="1" id="KW-0032">Aminotransferase</keyword>
<protein>
    <submittedName>
        <fullName evidence="1">Putative aminotransferase MSMEG_6286/MSMEI_6121</fullName>
    </submittedName>
</protein>
<dbReference type="InterPro" id="IPR015424">
    <property type="entry name" value="PyrdxlP-dep_Trfase"/>
</dbReference>
<proteinExistence type="predicted"/>
<dbReference type="InterPro" id="IPR015421">
    <property type="entry name" value="PyrdxlP-dep_Trfase_major"/>
</dbReference>